<keyword evidence="2" id="KW-1185">Reference proteome</keyword>
<sequence length="935" mass="106248">CHGKLNDLILQGESSIDDLKGIFAVLEARYVDLSKLDEEVLEKLYEIDDGDDVNSEAVAEMEAVDDYRVKFHAVQTKLGQLSASLDISANRSISEHSDCNRRSLCLPKIDLFKYNGDISQWITFWAQFSHINADESLSPEEKFQYLLQATIPKSRARVIVESFPPSGDNYSKAIESLKDRCGRSDLLIEYYVRELLKLVLSHGELELPILYDRLETQLRALETLKIVSDNYAAILLPHIESCLPAELLRLWQRANTDRSASLKEQMNSLMTFLRAEVEADERVILASSRISDAEKITQNRKSFVPTASELANVNTGQDCSFCRGRHEAFACKKAQTMSLEEKKEQLFKARACFGCGRFDHPARYCRARCTSCGGRHISLLCDKSGSNRSQEVDLLSINHNMAVMESKEVFLQTFCAIMYNNEKRQKVRVLIDSGSQRSYVLSALAEQLLYRPIGEERLMHSLFGGTSTGEMKHSLYKVRLHNMSGSFACNFSALSQDNIAVSIPSAVLNDNIKSDLAVHGIQLVEDAPGPIDILIGADIAGKIWSGNRKILSSELVAVETSFGWTLMGTCKSRDNKVTVGLATTITITAITIVDETNLWRLESLGISDPAEKKTKEERRLDAMEHFKKTVEFDGERYRVQLPWNEMITELPNNYYYDYYYYYYRGLAEKRLIQSSKKLVHDGRLQNAYQSVIHEWLSLGIIEQAEDEDSGHYLPHRPVVKESSSTTRVRPVFDGSAKMSGYPSLNDCLEAGPNLIELIPDILSRFRDGLIGVSADIEKAFLQIEIHPDDRPYLKFLWKTADQDVIVFRHNRVVFGVTCSPFLLMAVLDHHLDLQLVQADEQEIEWLKLMMRSFYVDNLACSLNTVSDVKIFKTVATRVMASGGFNLRGWEYTSDADSHTPSQLLGLKWNRQDDTLTLNMDWWEKWTKTVSERIYR</sequence>
<reference evidence="1 2" key="1">
    <citation type="submission" date="2020-02" db="EMBL/GenBank/DDBJ databases">
        <authorList>
            <person name="Ferguson B K."/>
        </authorList>
    </citation>
    <scope>NUCLEOTIDE SEQUENCE [LARGE SCALE GENOMIC DNA]</scope>
</reference>
<proteinExistence type="predicted"/>
<dbReference type="Proteomes" id="UP000479000">
    <property type="component" value="Unassembled WGS sequence"/>
</dbReference>
<dbReference type="InterPro" id="IPR043128">
    <property type="entry name" value="Rev_trsase/Diguanyl_cyclase"/>
</dbReference>
<evidence type="ECO:0000313" key="2">
    <source>
        <dbReference type="Proteomes" id="UP000479000"/>
    </source>
</evidence>
<organism evidence="1 2">
    <name type="scientific">Nesidiocoris tenuis</name>
    <dbReference type="NCBI Taxonomy" id="355587"/>
    <lineage>
        <taxon>Eukaryota</taxon>
        <taxon>Metazoa</taxon>
        <taxon>Ecdysozoa</taxon>
        <taxon>Arthropoda</taxon>
        <taxon>Hexapoda</taxon>
        <taxon>Insecta</taxon>
        <taxon>Pterygota</taxon>
        <taxon>Neoptera</taxon>
        <taxon>Paraneoptera</taxon>
        <taxon>Hemiptera</taxon>
        <taxon>Heteroptera</taxon>
        <taxon>Panheteroptera</taxon>
        <taxon>Cimicomorpha</taxon>
        <taxon>Miridae</taxon>
        <taxon>Dicyphina</taxon>
        <taxon>Nesidiocoris</taxon>
    </lineage>
</organism>
<dbReference type="Gene3D" id="3.10.10.10">
    <property type="entry name" value="HIV Type 1 Reverse Transcriptase, subunit A, domain 1"/>
    <property type="match status" value="1"/>
</dbReference>
<dbReference type="Gene3D" id="3.30.70.270">
    <property type="match status" value="1"/>
</dbReference>
<dbReference type="GO" id="GO:0004190">
    <property type="term" value="F:aspartic-type endopeptidase activity"/>
    <property type="evidence" value="ECO:0007669"/>
    <property type="project" value="InterPro"/>
</dbReference>
<dbReference type="EMBL" id="CADCXU010034691">
    <property type="protein sequence ID" value="CAB0019908.1"/>
    <property type="molecule type" value="Genomic_DNA"/>
</dbReference>
<name>A0A6H5HS27_9HEMI</name>
<dbReference type="InterPro" id="IPR043502">
    <property type="entry name" value="DNA/RNA_pol_sf"/>
</dbReference>
<dbReference type="OrthoDB" id="416987at2759"/>
<dbReference type="GO" id="GO:0006508">
    <property type="term" value="P:proteolysis"/>
    <property type="evidence" value="ECO:0007669"/>
    <property type="project" value="InterPro"/>
</dbReference>
<dbReference type="PANTHER" id="PTHR47331:SF5">
    <property type="entry name" value="RIBONUCLEASE H"/>
    <property type="match status" value="1"/>
</dbReference>
<dbReference type="AlphaFoldDB" id="A0A6H5HS27"/>
<gene>
    <name evidence="1" type="ORF">NTEN_LOCUS23548</name>
</gene>
<evidence type="ECO:0000313" key="1">
    <source>
        <dbReference type="EMBL" id="CAB0019908.1"/>
    </source>
</evidence>
<dbReference type="InterPro" id="IPR001969">
    <property type="entry name" value="Aspartic_peptidase_AS"/>
</dbReference>
<dbReference type="InterPro" id="IPR021109">
    <property type="entry name" value="Peptidase_aspartic_dom_sf"/>
</dbReference>
<accession>A0A6H5HS27</accession>
<dbReference type="SUPFAM" id="SSF56672">
    <property type="entry name" value="DNA/RNA polymerases"/>
    <property type="match status" value="1"/>
</dbReference>
<dbReference type="Pfam" id="PF03564">
    <property type="entry name" value="DUF1759"/>
    <property type="match status" value="1"/>
</dbReference>
<dbReference type="InterPro" id="IPR005312">
    <property type="entry name" value="DUF1759"/>
</dbReference>
<protein>
    <submittedName>
        <fullName evidence="1">Uncharacterized protein</fullName>
    </submittedName>
</protein>
<dbReference type="PROSITE" id="PS00141">
    <property type="entry name" value="ASP_PROTEASE"/>
    <property type="match status" value="1"/>
</dbReference>
<dbReference type="PANTHER" id="PTHR47331">
    <property type="entry name" value="PHD-TYPE DOMAIN-CONTAINING PROTEIN"/>
    <property type="match status" value="1"/>
</dbReference>
<dbReference type="Gene3D" id="2.40.70.10">
    <property type="entry name" value="Acid Proteases"/>
    <property type="match status" value="1"/>
</dbReference>
<feature type="non-terminal residue" evidence="1">
    <location>
        <position position="1"/>
    </location>
</feature>
<dbReference type="GO" id="GO:0071897">
    <property type="term" value="P:DNA biosynthetic process"/>
    <property type="evidence" value="ECO:0007669"/>
    <property type="project" value="UniProtKB-ARBA"/>
</dbReference>